<proteinExistence type="inferred from homology"/>
<dbReference type="EMBL" id="CAKOAT010177822">
    <property type="protein sequence ID" value="CAH8352985.1"/>
    <property type="molecule type" value="Genomic_DNA"/>
</dbReference>
<evidence type="ECO:0000313" key="9">
    <source>
        <dbReference type="Proteomes" id="UP001642260"/>
    </source>
</evidence>
<evidence type="ECO:0000256" key="3">
    <source>
        <dbReference type="ARBA" id="ARBA00022471"/>
    </source>
</evidence>
<comment type="caution">
    <text evidence="7">The sequence shown here is derived from an EMBL/GenBank/DDBJ whole genome shotgun (WGS) entry which is preliminary data.</text>
</comment>
<evidence type="ECO:0000256" key="2">
    <source>
        <dbReference type="ARBA" id="ARBA00005581"/>
    </source>
</evidence>
<reference evidence="7 9" key="1">
    <citation type="submission" date="2022-03" db="EMBL/GenBank/DDBJ databases">
        <authorList>
            <person name="Macdonald S."/>
            <person name="Ahmed S."/>
            <person name="Newling K."/>
        </authorList>
    </citation>
    <scope>NUCLEOTIDE SEQUENCE [LARGE SCALE GENOMIC DNA]</scope>
</reference>
<keyword evidence="4 6" id="KW-0964">Secreted</keyword>
<dbReference type="GO" id="GO:0005576">
    <property type="term" value="C:extracellular region"/>
    <property type="evidence" value="ECO:0007669"/>
    <property type="project" value="UniProtKB-SubCell"/>
</dbReference>
<dbReference type="Pfam" id="PF05938">
    <property type="entry name" value="Self-incomp_S1"/>
    <property type="match status" value="1"/>
</dbReference>
<accession>A0ABC8K2U7</accession>
<evidence type="ECO:0000256" key="1">
    <source>
        <dbReference type="ARBA" id="ARBA00004613"/>
    </source>
</evidence>
<keyword evidence="9" id="KW-1185">Reference proteome</keyword>
<dbReference type="AlphaFoldDB" id="A0ABC8K2U7"/>
<dbReference type="EMBL" id="CAKOAT010242821">
    <property type="protein sequence ID" value="CAH8358162.1"/>
    <property type="molecule type" value="Genomic_DNA"/>
</dbReference>
<evidence type="ECO:0000313" key="8">
    <source>
        <dbReference type="EMBL" id="CAH8358162.1"/>
    </source>
</evidence>
<evidence type="ECO:0000256" key="5">
    <source>
        <dbReference type="ARBA" id="ARBA00022729"/>
    </source>
</evidence>
<evidence type="ECO:0000256" key="6">
    <source>
        <dbReference type="RuleBase" id="RU367044"/>
    </source>
</evidence>
<dbReference type="PANTHER" id="PTHR31232:SF121">
    <property type="entry name" value="S-PROTEIN HOMOLOG"/>
    <property type="match status" value="1"/>
</dbReference>
<keyword evidence="3 6" id="KW-0713">Self-incompatibility</keyword>
<protein>
    <recommendedName>
        <fullName evidence="6">S-protein homolog</fullName>
    </recommendedName>
</protein>
<dbReference type="PANTHER" id="PTHR31232">
    <property type="match status" value="1"/>
</dbReference>
<feature type="chain" id="PRO_5044523378" description="S-protein homolog" evidence="6">
    <location>
        <begin position="27"/>
        <end position="168"/>
    </location>
</feature>
<sequence>MAFSNKPHFILIFMVSCFILTLFVSALDVSNAVAEAPSPGSGGDGYLPLSKKHVIIHNVVNNKQTLNVHCKSSEDDLGLIHLPWNQTWGFRFRVNIWDTTKFVCNFTWYGGGSHNFDIFDVWRDDNEFGQTPVCSVCIWEVGRNNKDKAMCRIPRDGANPYCFKWDNN</sequence>
<dbReference type="InterPro" id="IPR010264">
    <property type="entry name" value="Self-incomp_S1"/>
</dbReference>
<name>A0ABC8K2U7_ERUVS</name>
<comment type="similarity">
    <text evidence="2 6">Belongs to the plant self-incompatibility (S1) protein family.</text>
</comment>
<feature type="signal peptide" evidence="6">
    <location>
        <begin position="1"/>
        <end position="26"/>
    </location>
</feature>
<dbReference type="Proteomes" id="UP001642260">
    <property type="component" value="Unassembled WGS sequence"/>
</dbReference>
<organism evidence="7 9">
    <name type="scientific">Eruca vesicaria subsp. sativa</name>
    <name type="common">Garden rocket</name>
    <name type="synonym">Eruca sativa</name>
    <dbReference type="NCBI Taxonomy" id="29727"/>
    <lineage>
        <taxon>Eukaryota</taxon>
        <taxon>Viridiplantae</taxon>
        <taxon>Streptophyta</taxon>
        <taxon>Embryophyta</taxon>
        <taxon>Tracheophyta</taxon>
        <taxon>Spermatophyta</taxon>
        <taxon>Magnoliopsida</taxon>
        <taxon>eudicotyledons</taxon>
        <taxon>Gunneridae</taxon>
        <taxon>Pentapetalae</taxon>
        <taxon>rosids</taxon>
        <taxon>malvids</taxon>
        <taxon>Brassicales</taxon>
        <taxon>Brassicaceae</taxon>
        <taxon>Brassiceae</taxon>
        <taxon>Eruca</taxon>
    </lineage>
</organism>
<evidence type="ECO:0000256" key="4">
    <source>
        <dbReference type="ARBA" id="ARBA00022525"/>
    </source>
</evidence>
<comment type="subcellular location">
    <subcellularLocation>
        <location evidence="1 6">Secreted</location>
    </subcellularLocation>
</comment>
<dbReference type="PROSITE" id="PS51257">
    <property type="entry name" value="PROKAR_LIPOPROTEIN"/>
    <property type="match status" value="1"/>
</dbReference>
<gene>
    <name evidence="7" type="ORF">ERUC_LOCUS18842</name>
    <name evidence="8" type="ORF">ERUC_LOCUS23918</name>
</gene>
<dbReference type="GO" id="GO:0060320">
    <property type="term" value="P:rejection of self pollen"/>
    <property type="evidence" value="ECO:0007669"/>
    <property type="project" value="UniProtKB-KW"/>
</dbReference>
<evidence type="ECO:0000313" key="7">
    <source>
        <dbReference type="EMBL" id="CAH8352985.1"/>
    </source>
</evidence>
<keyword evidence="5 6" id="KW-0732">Signal</keyword>